<keyword evidence="3 7" id="KW-0350">Heme biosynthesis</keyword>
<keyword evidence="4 7" id="KW-0456">Lyase</keyword>
<dbReference type="Gene3D" id="3.40.50.1400">
    <property type="match status" value="2"/>
</dbReference>
<dbReference type="CDD" id="cd00419">
    <property type="entry name" value="Ferrochelatase_C"/>
    <property type="match status" value="1"/>
</dbReference>
<dbReference type="Proteomes" id="UP000254134">
    <property type="component" value="Unassembled WGS sequence"/>
</dbReference>
<dbReference type="CDD" id="cd03411">
    <property type="entry name" value="Ferrochelatase_N"/>
    <property type="match status" value="1"/>
</dbReference>
<feature type="binding site" evidence="7">
    <location>
        <position position="200"/>
    </location>
    <ligand>
        <name>Fe(2+)</name>
        <dbReference type="ChEBI" id="CHEBI:29033"/>
    </ligand>
</feature>
<dbReference type="GO" id="GO:0046872">
    <property type="term" value="F:metal ion binding"/>
    <property type="evidence" value="ECO:0007669"/>
    <property type="project" value="UniProtKB-KW"/>
</dbReference>
<keyword evidence="7" id="KW-0963">Cytoplasm</keyword>
<dbReference type="EMBL" id="QQZY01000008">
    <property type="protein sequence ID" value="RDI73556.1"/>
    <property type="molecule type" value="Genomic_DNA"/>
</dbReference>
<evidence type="ECO:0000313" key="9">
    <source>
        <dbReference type="EMBL" id="RDI73556.1"/>
    </source>
</evidence>
<dbReference type="GO" id="GO:0006783">
    <property type="term" value="P:heme biosynthetic process"/>
    <property type="evidence" value="ECO:0007669"/>
    <property type="project" value="UniProtKB-UniRule"/>
</dbReference>
<evidence type="ECO:0000313" key="10">
    <source>
        <dbReference type="Proteomes" id="UP000254134"/>
    </source>
</evidence>
<dbReference type="RefSeq" id="WP_114797102.1">
    <property type="nucleotide sequence ID" value="NZ_QQZY01000008.1"/>
</dbReference>
<evidence type="ECO:0000256" key="8">
    <source>
        <dbReference type="RuleBase" id="RU004185"/>
    </source>
</evidence>
<feature type="binding site" evidence="7">
    <location>
        <position position="140"/>
    </location>
    <ligand>
        <name>Fe-coproporphyrin III</name>
        <dbReference type="ChEBI" id="CHEBI:68438"/>
    </ligand>
</feature>
<evidence type="ECO:0000256" key="4">
    <source>
        <dbReference type="ARBA" id="ARBA00023239"/>
    </source>
</evidence>
<comment type="pathway">
    <text evidence="1 7">Porphyrin-containing compound metabolism; protoheme biosynthesis.</text>
</comment>
<name>A0A7M2YU00_9ACTN</name>
<feature type="binding site" evidence="7">
    <location>
        <position position="71"/>
    </location>
    <ligand>
        <name>Fe-coproporphyrin III</name>
        <dbReference type="ChEBI" id="CHEBI:68438"/>
    </ligand>
</feature>
<dbReference type="HAMAP" id="MF_00323">
    <property type="entry name" value="Ferrochelatase"/>
    <property type="match status" value="1"/>
</dbReference>
<proteinExistence type="inferred from homology"/>
<dbReference type="PANTHER" id="PTHR11108">
    <property type="entry name" value="FERROCHELATASE"/>
    <property type="match status" value="1"/>
</dbReference>
<keyword evidence="7" id="KW-0479">Metal-binding</keyword>
<dbReference type="AlphaFoldDB" id="A0A7M2YU00"/>
<dbReference type="EC" id="4.99.1.9" evidence="7"/>
<dbReference type="UniPathway" id="UPA00252"/>
<comment type="subcellular location">
    <subcellularLocation>
        <location evidence="7">Cytoplasm</location>
    </subcellularLocation>
</comment>
<evidence type="ECO:0000256" key="1">
    <source>
        <dbReference type="ARBA" id="ARBA00004744"/>
    </source>
</evidence>
<dbReference type="Pfam" id="PF00762">
    <property type="entry name" value="Ferrochelatase"/>
    <property type="match status" value="1"/>
</dbReference>
<comment type="function">
    <text evidence="7">Involved in coproporphyrin-dependent heme b biosynthesis. Catalyzes the insertion of ferrous iron into coproporphyrin III to form Fe-coproporphyrin III.</text>
</comment>
<evidence type="ECO:0000256" key="5">
    <source>
        <dbReference type="ARBA" id="ARBA00023244"/>
    </source>
</evidence>
<comment type="caution">
    <text evidence="7">Lacks conserved residue(s) required for the propagation of feature annotation.</text>
</comment>
<accession>A0A7M2YU00</accession>
<protein>
    <recommendedName>
        <fullName evidence="7">Coproporphyrin III ferrochelatase</fullName>
        <ecNumber evidence="7">4.99.1.9</ecNumber>
    </recommendedName>
</protein>
<sequence length="361" mass="39612">MATTPLKAPADGFDSPFPDTRFDALLLVSFGGPEGMDDVIPFLENVARGRNVPRERLEEVARHYELFGGVSPINAQNRALIAALRAELDAHGVDLPIYFGNRNWHPLLPDALHEMAADGVERALAFFTSGFSCYSGCRQYRENLYVAQQQVGAKAPEVLRTRMFFNHPGWVEANADHVRAALDAIPAERRARAHVAFTAHSIPLAMARASRYEDQLRESARLVAEAVDSADAALVYQSRSGPPHVPWLEPDILDHLRALAARGVEDVVVSPLGFVSDHLEVLFDLDVEAKKLAGELGLNLVRAPTASTHPAFVAMIRELIQERLDPSREKRALGRFAPAHDVCPVDCCLPGTGRPSPWAQA</sequence>
<dbReference type="NCBIfam" id="NF000689">
    <property type="entry name" value="PRK00035.2-1"/>
    <property type="match status" value="1"/>
</dbReference>
<keyword evidence="10" id="KW-1185">Reference proteome</keyword>
<evidence type="ECO:0000256" key="3">
    <source>
        <dbReference type="ARBA" id="ARBA00023133"/>
    </source>
</evidence>
<comment type="similarity">
    <text evidence="7 8">Belongs to the ferrochelatase family.</text>
</comment>
<dbReference type="OrthoDB" id="9776380at2"/>
<dbReference type="InterPro" id="IPR033644">
    <property type="entry name" value="Ferrochelatase_C"/>
</dbReference>
<dbReference type="PANTHER" id="PTHR11108:SF1">
    <property type="entry name" value="FERROCHELATASE, MITOCHONDRIAL"/>
    <property type="match status" value="1"/>
</dbReference>
<dbReference type="InterPro" id="IPR001015">
    <property type="entry name" value="Ferrochelatase"/>
</dbReference>
<evidence type="ECO:0000256" key="7">
    <source>
        <dbReference type="HAMAP-Rule" id="MF_00323"/>
    </source>
</evidence>
<evidence type="ECO:0000256" key="2">
    <source>
        <dbReference type="ARBA" id="ARBA00023004"/>
    </source>
</evidence>
<dbReference type="SUPFAM" id="SSF53800">
    <property type="entry name" value="Chelatase"/>
    <property type="match status" value="1"/>
</dbReference>
<dbReference type="GO" id="GO:0004325">
    <property type="term" value="F:ferrochelatase activity"/>
    <property type="evidence" value="ECO:0007669"/>
    <property type="project" value="UniProtKB-UniRule"/>
</dbReference>
<dbReference type="InterPro" id="IPR033659">
    <property type="entry name" value="Ferrochelatase_N"/>
</dbReference>
<keyword evidence="5 7" id="KW-0627">Porphyrin biosynthesis</keyword>
<dbReference type="GO" id="GO:0005737">
    <property type="term" value="C:cytoplasm"/>
    <property type="evidence" value="ECO:0007669"/>
    <property type="project" value="UniProtKB-SubCell"/>
</dbReference>
<comment type="catalytic activity">
    <reaction evidence="6">
        <text>Fe-coproporphyrin III + 2 H(+) = coproporphyrin III + Fe(2+)</text>
        <dbReference type="Rhea" id="RHEA:49572"/>
        <dbReference type="ChEBI" id="CHEBI:15378"/>
        <dbReference type="ChEBI" id="CHEBI:29033"/>
        <dbReference type="ChEBI" id="CHEBI:68438"/>
        <dbReference type="ChEBI" id="CHEBI:131725"/>
        <dbReference type="EC" id="4.99.1.9"/>
    </reaction>
    <physiologicalReaction direction="right-to-left" evidence="6">
        <dbReference type="Rhea" id="RHEA:49574"/>
    </physiologicalReaction>
</comment>
<evidence type="ECO:0000256" key="6">
    <source>
        <dbReference type="ARBA" id="ARBA00024536"/>
    </source>
</evidence>
<reference evidence="10" key="2">
    <citation type="journal article" date="2019" name="MicrobiologyOpen">
        <title>High-quality draft genome sequence of Gaiella occulta isolated from a 150 meter deep mineral water borehole and comparison with the genome sequences of other deep-branching lineages of the phylum Actinobacteria.</title>
        <authorList>
            <person name="Severino R."/>
            <person name="Froufe H.J.C."/>
            <person name="Barroso C."/>
            <person name="Albuquerque L."/>
            <person name="Lobo-da-Cunha A."/>
            <person name="da Costa M.S."/>
            <person name="Egas C."/>
        </authorList>
    </citation>
    <scope>NUCLEOTIDE SEQUENCE [LARGE SCALE GENOMIC DNA]</scope>
    <source>
        <strain evidence="10">F2-233</strain>
    </source>
</reference>
<reference evidence="9 10" key="1">
    <citation type="submission" date="2018-07" db="EMBL/GenBank/DDBJ databases">
        <title>High-quality-draft genome sequence of Gaiella occulta.</title>
        <authorList>
            <person name="Severino R."/>
            <person name="Froufe H.J.C."/>
            <person name="Rainey F.A."/>
            <person name="Barroso C."/>
            <person name="Albuquerque L."/>
            <person name="Lobo-Da-Cunha A."/>
            <person name="Da Costa M.S."/>
            <person name="Egas C."/>
        </authorList>
    </citation>
    <scope>NUCLEOTIDE SEQUENCE [LARGE SCALE GENOMIC DNA]</scope>
    <source>
        <strain evidence="9 10">F2-233</strain>
    </source>
</reference>
<organism evidence="9 10">
    <name type="scientific">Gaiella occulta</name>
    <dbReference type="NCBI Taxonomy" id="1002870"/>
    <lineage>
        <taxon>Bacteria</taxon>
        <taxon>Bacillati</taxon>
        <taxon>Actinomycetota</taxon>
        <taxon>Thermoleophilia</taxon>
        <taxon>Gaiellales</taxon>
        <taxon>Gaiellaceae</taxon>
        <taxon>Gaiella</taxon>
    </lineage>
</organism>
<feature type="binding site" evidence="7">
    <location>
        <position position="280"/>
    </location>
    <ligand>
        <name>Fe(2+)</name>
        <dbReference type="ChEBI" id="CHEBI:29033"/>
    </ligand>
</feature>
<gene>
    <name evidence="7" type="primary">cpfC</name>
    <name evidence="9" type="ORF">Gocc_2697</name>
</gene>
<dbReference type="NCBIfam" id="TIGR00109">
    <property type="entry name" value="hemH"/>
    <property type="match status" value="1"/>
</dbReference>
<comment type="caution">
    <text evidence="9">The sequence shown here is derived from an EMBL/GenBank/DDBJ whole genome shotgun (WGS) entry which is preliminary data.</text>
</comment>
<keyword evidence="2 7" id="KW-0408">Iron</keyword>